<protein>
    <submittedName>
        <fullName evidence="1">Uncharacterized protein</fullName>
    </submittedName>
</protein>
<proteinExistence type="predicted"/>
<accession>A0A0H2SS38</accession>
<sequence>MPADSWTVELNNCEAPLNPHHRLDRLETDLDTYLQIFKARGKQLLCPGRKVGQAPATTLCGVVSVRSIKQSIAPERGRTNRRRETKQVGSLCKCWSWKRRKSPMRSARRTVVIVVASRSSLWPETLANLRVVGTPSRTGNDCNSHCSYWDFCTLIVALLSSHLAKL</sequence>
<dbReference type="EMBL" id="KQ085884">
    <property type="protein sequence ID" value="KLO19906.1"/>
    <property type="molecule type" value="Genomic_DNA"/>
</dbReference>
<name>A0A0H2SS38_9AGAM</name>
<evidence type="ECO:0000313" key="1">
    <source>
        <dbReference type="EMBL" id="KLO19906.1"/>
    </source>
</evidence>
<dbReference type="AlphaFoldDB" id="A0A0H2SS38"/>
<gene>
    <name evidence="1" type="ORF">SCHPADRAFT_46100</name>
</gene>
<organism evidence="1 2">
    <name type="scientific">Schizopora paradoxa</name>
    <dbReference type="NCBI Taxonomy" id="27342"/>
    <lineage>
        <taxon>Eukaryota</taxon>
        <taxon>Fungi</taxon>
        <taxon>Dikarya</taxon>
        <taxon>Basidiomycota</taxon>
        <taxon>Agaricomycotina</taxon>
        <taxon>Agaricomycetes</taxon>
        <taxon>Hymenochaetales</taxon>
        <taxon>Schizoporaceae</taxon>
        <taxon>Schizopora</taxon>
    </lineage>
</organism>
<reference evidence="1 2" key="1">
    <citation type="submission" date="2015-04" db="EMBL/GenBank/DDBJ databases">
        <title>Complete genome sequence of Schizopora paradoxa KUC8140, a cosmopolitan wood degrader in East Asia.</title>
        <authorList>
            <consortium name="DOE Joint Genome Institute"/>
            <person name="Min B."/>
            <person name="Park H."/>
            <person name="Jang Y."/>
            <person name="Kim J.-J."/>
            <person name="Kim K.H."/>
            <person name="Pangilinan J."/>
            <person name="Lipzen A."/>
            <person name="Riley R."/>
            <person name="Grigoriev I.V."/>
            <person name="Spatafora J.W."/>
            <person name="Choi I.-G."/>
        </authorList>
    </citation>
    <scope>NUCLEOTIDE SEQUENCE [LARGE SCALE GENOMIC DNA]</scope>
    <source>
        <strain evidence="1 2">KUC8140</strain>
    </source>
</reference>
<dbReference type="InParanoid" id="A0A0H2SS38"/>
<evidence type="ECO:0000313" key="2">
    <source>
        <dbReference type="Proteomes" id="UP000053477"/>
    </source>
</evidence>
<dbReference type="Proteomes" id="UP000053477">
    <property type="component" value="Unassembled WGS sequence"/>
</dbReference>
<keyword evidence="2" id="KW-1185">Reference proteome</keyword>